<feature type="transmembrane region" description="Helical" evidence="5">
    <location>
        <begin position="58"/>
        <end position="77"/>
    </location>
</feature>
<evidence type="ECO:0000256" key="1">
    <source>
        <dbReference type="ARBA" id="ARBA00004141"/>
    </source>
</evidence>
<keyword evidence="3 5" id="KW-1133">Transmembrane helix</keyword>
<gene>
    <name evidence="6" type="ORF">RF55_11109</name>
</gene>
<protein>
    <submittedName>
        <fullName evidence="6">Solute carrier family 22 member 21-like protein</fullName>
    </submittedName>
</protein>
<organism evidence="6 7">
    <name type="scientific">Lasius niger</name>
    <name type="common">Black garden ant</name>
    <dbReference type="NCBI Taxonomy" id="67767"/>
    <lineage>
        <taxon>Eukaryota</taxon>
        <taxon>Metazoa</taxon>
        <taxon>Ecdysozoa</taxon>
        <taxon>Arthropoda</taxon>
        <taxon>Hexapoda</taxon>
        <taxon>Insecta</taxon>
        <taxon>Pterygota</taxon>
        <taxon>Neoptera</taxon>
        <taxon>Endopterygota</taxon>
        <taxon>Hymenoptera</taxon>
        <taxon>Apocrita</taxon>
        <taxon>Aculeata</taxon>
        <taxon>Formicoidea</taxon>
        <taxon>Formicidae</taxon>
        <taxon>Formicinae</taxon>
        <taxon>Lasius</taxon>
        <taxon>Lasius</taxon>
    </lineage>
</organism>
<keyword evidence="4 5" id="KW-0472">Membrane</keyword>
<dbReference type="AlphaFoldDB" id="A0A0J7KGE3"/>
<evidence type="ECO:0000256" key="5">
    <source>
        <dbReference type="SAM" id="Phobius"/>
    </source>
</evidence>
<dbReference type="STRING" id="67767.A0A0J7KGE3"/>
<evidence type="ECO:0000313" key="7">
    <source>
        <dbReference type="Proteomes" id="UP000036403"/>
    </source>
</evidence>
<dbReference type="Proteomes" id="UP000036403">
    <property type="component" value="Unassembled WGS sequence"/>
</dbReference>
<dbReference type="PANTHER" id="PTHR24064">
    <property type="entry name" value="SOLUTE CARRIER FAMILY 22 MEMBER"/>
    <property type="match status" value="1"/>
</dbReference>
<dbReference type="Gene3D" id="1.20.1250.20">
    <property type="entry name" value="MFS general substrate transporter like domains"/>
    <property type="match status" value="1"/>
</dbReference>
<accession>A0A0J7KGE3</accession>
<keyword evidence="7" id="KW-1185">Reference proteome</keyword>
<dbReference type="SUPFAM" id="SSF103473">
    <property type="entry name" value="MFS general substrate transporter"/>
    <property type="match status" value="1"/>
</dbReference>
<dbReference type="GO" id="GO:0016020">
    <property type="term" value="C:membrane"/>
    <property type="evidence" value="ECO:0007669"/>
    <property type="project" value="UniProtKB-SubCell"/>
</dbReference>
<comment type="caution">
    <text evidence="6">The sequence shown here is derived from an EMBL/GenBank/DDBJ whole genome shotgun (WGS) entry which is preliminary data.</text>
</comment>
<comment type="subcellular location">
    <subcellularLocation>
        <location evidence="1">Membrane</location>
        <topology evidence="1">Multi-pass membrane protein</topology>
    </subcellularLocation>
</comment>
<name>A0A0J7KGE3_LASNI</name>
<dbReference type="EMBL" id="LBMM01007950">
    <property type="protein sequence ID" value="KMQ89276.1"/>
    <property type="molecule type" value="Genomic_DNA"/>
</dbReference>
<proteinExistence type="predicted"/>
<dbReference type="OrthoDB" id="2261376at2759"/>
<evidence type="ECO:0000313" key="6">
    <source>
        <dbReference type="EMBL" id="KMQ89276.1"/>
    </source>
</evidence>
<reference evidence="6 7" key="1">
    <citation type="submission" date="2015-04" db="EMBL/GenBank/DDBJ databases">
        <title>Lasius niger genome sequencing.</title>
        <authorList>
            <person name="Konorov E.A."/>
            <person name="Nikitin M.A."/>
            <person name="Kirill M.V."/>
            <person name="Chang P."/>
        </authorList>
    </citation>
    <scope>NUCLEOTIDE SEQUENCE [LARGE SCALE GENOMIC DNA]</scope>
    <source>
        <tissue evidence="6">Whole</tissue>
    </source>
</reference>
<evidence type="ECO:0000256" key="2">
    <source>
        <dbReference type="ARBA" id="ARBA00022692"/>
    </source>
</evidence>
<evidence type="ECO:0000256" key="4">
    <source>
        <dbReference type="ARBA" id="ARBA00023136"/>
    </source>
</evidence>
<sequence length="116" mass="12478">MAGKLCITAAFTTTYVYTAELFPTTLRNTLLGFCSMTGRIGSMLSPQTPLLAQIMPSLPFILFGSMGIIAGILSLILPETLGTKLPDTIWEAENIGRVKSNETREIPGLKSDAKTP</sequence>
<dbReference type="InterPro" id="IPR036259">
    <property type="entry name" value="MFS_trans_sf"/>
</dbReference>
<dbReference type="PaxDb" id="67767-A0A0J7KGE3"/>
<evidence type="ECO:0000256" key="3">
    <source>
        <dbReference type="ARBA" id="ARBA00022989"/>
    </source>
</evidence>
<keyword evidence="2 5" id="KW-0812">Transmembrane</keyword>